<dbReference type="OrthoDB" id="267018at2759"/>
<dbReference type="VEuPathDB" id="TriTrypDB:LpyrH10_11_0890"/>
<keyword evidence="3" id="KW-1185">Reference proteome</keyword>
<feature type="compositionally biased region" description="Basic and acidic residues" evidence="1">
    <location>
        <begin position="63"/>
        <end position="80"/>
    </location>
</feature>
<name>A0A0M9FZ71_LEPPY</name>
<gene>
    <name evidence="2" type="ORF">ABB37_05624</name>
</gene>
<accession>A0A0M9FZ71</accession>
<sequence>MSEINESGVVDAALYFEQRHGRRAFAERNASQLLLGDGAYNPFQNETCGSRKATLEAPNTAVRHSDRSGRCAQEDADGRPVRRPRGPGKDFARYIEANGFPADAARRSARVDVARERLYQYEHDGLHTHKKLMRMPFRSKQCDGNLQLFLRPEEAQARADAQRQRQLQGQVASSPGRCSPLPTEVHHSRCLASTPLNHDDSSFTLTHVDNGDGKQRSVERTAQLRHRLQLLEELYAREYARLEELTLRPHEGEAVEDEDAKSDSGRLQQPCPPDASLEQAMDHVQAQTSPRRRRARCASEMQVQGEAATHEDSTTWCAHRSQRPVQPWERACSDAGAAEEDASSPARQPPPGDETEFTGLETPQGELDDVSSFFSGSTQVDGSRRERRVRPIITPSPAGQAHGSTSPQAWFIPSPQQPSGVFVLRPTLRSDTSSLQKTSPPPRRRQQQRWEEAAQREQRFLTPPVVEPPVSTVRPPSASLFASRTTKSLRDVVADRQATSFLMDDKRVSVPPLPVQQPTAAPTTAPRTLREVCRALHAPL</sequence>
<evidence type="ECO:0000313" key="3">
    <source>
        <dbReference type="Proteomes" id="UP000037923"/>
    </source>
</evidence>
<feature type="compositionally biased region" description="Basic and acidic residues" evidence="1">
    <location>
        <begin position="448"/>
        <end position="457"/>
    </location>
</feature>
<comment type="caution">
    <text evidence="2">The sequence shown here is derived from an EMBL/GenBank/DDBJ whole genome shotgun (WGS) entry which is preliminary data.</text>
</comment>
<dbReference type="OMA" id="RMPFRSK"/>
<dbReference type="Proteomes" id="UP000037923">
    <property type="component" value="Unassembled WGS sequence"/>
</dbReference>
<feature type="region of interest" description="Disordered" evidence="1">
    <location>
        <begin position="250"/>
        <end position="418"/>
    </location>
</feature>
<dbReference type="AlphaFoldDB" id="A0A0M9FZ71"/>
<dbReference type="RefSeq" id="XP_015657544.1">
    <property type="nucleotide sequence ID" value="XM_015803719.1"/>
</dbReference>
<organism evidence="2 3">
    <name type="scientific">Leptomonas pyrrhocoris</name>
    <name type="common">Firebug parasite</name>
    <dbReference type="NCBI Taxonomy" id="157538"/>
    <lineage>
        <taxon>Eukaryota</taxon>
        <taxon>Discoba</taxon>
        <taxon>Euglenozoa</taxon>
        <taxon>Kinetoplastea</taxon>
        <taxon>Metakinetoplastina</taxon>
        <taxon>Trypanosomatida</taxon>
        <taxon>Trypanosomatidae</taxon>
        <taxon>Leishmaniinae</taxon>
        <taxon>Leptomonas</taxon>
    </lineage>
</organism>
<protein>
    <submittedName>
        <fullName evidence="2">Uncharacterized protein</fullName>
    </submittedName>
</protein>
<feature type="region of interest" description="Disordered" evidence="1">
    <location>
        <begin position="56"/>
        <end position="90"/>
    </location>
</feature>
<feature type="region of interest" description="Disordered" evidence="1">
    <location>
        <begin position="430"/>
        <end position="457"/>
    </location>
</feature>
<feature type="compositionally biased region" description="Polar residues" evidence="1">
    <location>
        <begin position="372"/>
        <end position="381"/>
    </location>
</feature>
<evidence type="ECO:0000256" key="1">
    <source>
        <dbReference type="SAM" id="MobiDB-lite"/>
    </source>
</evidence>
<dbReference type="EMBL" id="LGTL01000011">
    <property type="protein sequence ID" value="KPA79105.1"/>
    <property type="molecule type" value="Genomic_DNA"/>
</dbReference>
<reference evidence="2 3" key="1">
    <citation type="submission" date="2015-07" db="EMBL/GenBank/DDBJ databases">
        <title>High-quality genome of monoxenous trypanosomatid Leptomonas pyrrhocoris.</title>
        <authorList>
            <person name="Flegontov P."/>
            <person name="Butenko A."/>
            <person name="Firsov S."/>
            <person name="Vlcek C."/>
            <person name="Logacheva M.D."/>
            <person name="Field M."/>
            <person name="Filatov D."/>
            <person name="Flegontova O."/>
            <person name="Gerasimov E."/>
            <person name="Jackson A.P."/>
            <person name="Kelly S."/>
            <person name="Opperdoes F."/>
            <person name="O'Reilly A."/>
            <person name="Votypka J."/>
            <person name="Yurchenko V."/>
            <person name="Lukes J."/>
        </authorList>
    </citation>
    <scope>NUCLEOTIDE SEQUENCE [LARGE SCALE GENOMIC DNA]</scope>
    <source>
        <strain evidence="2">H10</strain>
    </source>
</reference>
<evidence type="ECO:0000313" key="2">
    <source>
        <dbReference type="EMBL" id="KPA79105.1"/>
    </source>
</evidence>
<proteinExistence type="predicted"/>
<dbReference type="GeneID" id="26905914"/>